<dbReference type="GO" id="GO:0008836">
    <property type="term" value="F:diaminopimelate decarboxylase activity"/>
    <property type="evidence" value="ECO:0007669"/>
    <property type="project" value="UniProtKB-UniRule"/>
</dbReference>
<dbReference type="InterPro" id="IPR000183">
    <property type="entry name" value="Orn/DAP/Arg_de-COase"/>
</dbReference>
<dbReference type="Gene3D" id="3.20.20.10">
    <property type="entry name" value="Alanine racemase"/>
    <property type="match status" value="1"/>
</dbReference>
<dbReference type="Pfam" id="PF00278">
    <property type="entry name" value="Orn_DAP_Arg_deC"/>
    <property type="match status" value="1"/>
</dbReference>
<name>A0A828QXT4_CAMUP</name>
<evidence type="ECO:0000256" key="5">
    <source>
        <dbReference type="HAMAP-Rule" id="MF_02120"/>
    </source>
</evidence>
<feature type="active site" description="Proton donor" evidence="7">
    <location>
        <position position="332"/>
    </location>
</feature>
<protein>
    <recommendedName>
        <fullName evidence="5 6">Diaminopimelate decarboxylase</fullName>
        <shortName evidence="5">DAP decarboxylase</shortName>
        <shortName evidence="5">DAPDC</shortName>
        <ecNumber evidence="5 6">4.1.1.20</ecNumber>
    </recommendedName>
</protein>
<dbReference type="UniPathway" id="UPA00034">
    <property type="reaction ID" value="UER00027"/>
</dbReference>
<proteinExistence type="inferred from homology"/>
<evidence type="ECO:0000256" key="7">
    <source>
        <dbReference type="PIRSR" id="PIRSR600183-50"/>
    </source>
</evidence>
<evidence type="ECO:0000313" key="11">
    <source>
        <dbReference type="EMBL" id="EFU72388.1"/>
    </source>
</evidence>
<dbReference type="SUPFAM" id="SSF50621">
    <property type="entry name" value="Alanine racemase C-terminal domain-like"/>
    <property type="match status" value="1"/>
</dbReference>
<evidence type="ECO:0000256" key="3">
    <source>
        <dbReference type="ARBA" id="ARBA00022898"/>
    </source>
</evidence>
<comment type="catalytic activity">
    <reaction evidence="5 8">
        <text>meso-2,6-diaminopimelate + H(+) = L-lysine + CO2</text>
        <dbReference type="Rhea" id="RHEA:15101"/>
        <dbReference type="ChEBI" id="CHEBI:15378"/>
        <dbReference type="ChEBI" id="CHEBI:16526"/>
        <dbReference type="ChEBI" id="CHEBI:32551"/>
        <dbReference type="ChEBI" id="CHEBI:57791"/>
        <dbReference type="EC" id="4.1.1.20"/>
    </reaction>
</comment>
<keyword evidence="2 5" id="KW-0210">Decarboxylase</keyword>
<evidence type="ECO:0000256" key="4">
    <source>
        <dbReference type="ARBA" id="ARBA00023239"/>
    </source>
</evidence>
<evidence type="ECO:0000259" key="9">
    <source>
        <dbReference type="Pfam" id="PF00278"/>
    </source>
</evidence>
<dbReference type="SUPFAM" id="SSF51419">
    <property type="entry name" value="PLP-binding barrel"/>
    <property type="match status" value="1"/>
</dbReference>
<organism evidence="11 12">
    <name type="scientific">Campylobacter upsaliensis JV21</name>
    <dbReference type="NCBI Taxonomy" id="888826"/>
    <lineage>
        <taxon>Bacteria</taxon>
        <taxon>Pseudomonadati</taxon>
        <taxon>Campylobacterota</taxon>
        <taxon>Epsilonproteobacteria</taxon>
        <taxon>Campylobacterales</taxon>
        <taxon>Campylobacteraceae</taxon>
        <taxon>Campylobacter</taxon>
    </lineage>
</organism>
<dbReference type="Proteomes" id="UP000005813">
    <property type="component" value="Unassembled WGS sequence"/>
</dbReference>
<dbReference type="Pfam" id="PF02784">
    <property type="entry name" value="Orn_Arg_deC_N"/>
    <property type="match status" value="1"/>
</dbReference>
<dbReference type="HAMAP" id="MF_02120">
    <property type="entry name" value="LysA"/>
    <property type="match status" value="1"/>
</dbReference>
<feature type="binding site" evidence="5">
    <location>
        <position position="361"/>
    </location>
    <ligand>
        <name>substrate</name>
    </ligand>
</feature>
<evidence type="ECO:0000259" key="10">
    <source>
        <dbReference type="Pfam" id="PF02784"/>
    </source>
</evidence>
<evidence type="ECO:0000256" key="6">
    <source>
        <dbReference type="NCBIfam" id="TIGR01048"/>
    </source>
</evidence>
<dbReference type="InterPro" id="IPR022657">
    <property type="entry name" value="De-COase2_CS"/>
</dbReference>
<dbReference type="EMBL" id="AEPU01000011">
    <property type="protein sequence ID" value="EFU72388.1"/>
    <property type="molecule type" value="Genomic_DNA"/>
</dbReference>
<comment type="function">
    <text evidence="5">Specifically catalyzes the decarboxylation of meso-diaminopimelate (meso-DAP) to L-lysine.</text>
</comment>
<keyword evidence="3 5" id="KW-0663">Pyridoxal phosphate</keyword>
<feature type="binding site" evidence="5">
    <location>
        <position position="230"/>
    </location>
    <ligand>
        <name>pyridoxal 5'-phosphate</name>
        <dbReference type="ChEBI" id="CHEBI:597326"/>
    </ligand>
</feature>
<keyword evidence="5" id="KW-0028">Amino-acid biosynthesis</keyword>
<dbReference type="EC" id="4.1.1.20" evidence="5 6"/>
<dbReference type="PRINTS" id="PR01179">
    <property type="entry name" value="ODADCRBXLASE"/>
</dbReference>
<dbReference type="NCBIfam" id="TIGR01048">
    <property type="entry name" value="lysA"/>
    <property type="match status" value="1"/>
</dbReference>
<comment type="subunit">
    <text evidence="5">Homodimer.</text>
</comment>
<keyword evidence="4 5" id="KW-0456">Lyase</keyword>
<keyword evidence="5 8" id="KW-0457">Lysine biosynthesis</keyword>
<reference evidence="11 12" key="1">
    <citation type="submission" date="2010-12" db="EMBL/GenBank/DDBJ databases">
        <authorList>
            <person name="Muzny D."/>
            <person name="Qin X."/>
            <person name="Buhay C."/>
            <person name="Dugan-Rocha S."/>
            <person name="Ding Y."/>
            <person name="Chen G."/>
            <person name="Hawes A."/>
            <person name="Holder M."/>
            <person name="Jhangiani S."/>
            <person name="Johnson A."/>
            <person name="Khan Z."/>
            <person name="Li Z."/>
            <person name="Liu W."/>
            <person name="Liu X."/>
            <person name="Perez L."/>
            <person name="Shen H."/>
            <person name="Wang Q."/>
            <person name="Watt J."/>
            <person name="Xi L."/>
            <person name="Xin Y."/>
            <person name="Zhou J."/>
            <person name="Deng J."/>
            <person name="Jiang H."/>
            <person name="Liu Y."/>
            <person name="Qu J."/>
            <person name="Song X.-Z."/>
            <person name="Zhang L."/>
            <person name="Villasana D."/>
            <person name="Johnson A."/>
            <person name="Liu J."/>
            <person name="Liyanage D."/>
            <person name="Lorensuhewa L."/>
            <person name="Robinson T."/>
            <person name="Song A."/>
            <person name="Song B.-B."/>
            <person name="Dinh H."/>
            <person name="Thornton R."/>
            <person name="Coyle M."/>
            <person name="Francisco L."/>
            <person name="Jackson L."/>
            <person name="Javaid M."/>
            <person name="Korchina V."/>
            <person name="Kovar C."/>
            <person name="Mata R."/>
            <person name="Mathew T."/>
            <person name="Ngo R."/>
            <person name="Nguyen L."/>
            <person name="Nguyen N."/>
            <person name="Okwuonu G."/>
            <person name="Ongeri F."/>
            <person name="Pham C."/>
            <person name="Simmons D."/>
            <person name="Wilczek-Boney K."/>
            <person name="Hale W."/>
            <person name="Jakkamsetti A."/>
            <person name="Pham P."/>
            <person name="Ruth R."/>
            <person name="San Lucas F."/>
            <person name="Warren J."/>
            <person name="Zhang J."/>
            <person name="Zhao Z."/>
            <person name="Zhou C."/>
            <person name="Zhu D."/>
            <person name="Lee S."/>
            <person name="Bess C."/>
            <person name="Blankenburg K."/>
            <person name="Forbes L."/>
            <person name="Fu Q."/>
            <person name="Gubbala S."/>
            <person name="Hirani K."/>
            <person name="Jayaseelan J.C."/>
            <person name="Lara F."/>
            <person name="Munidasa M."/>
            <person name="Palculict T."/>
            <person name="Patil S."/>
            <person name="Pu L.-L."/>
            <person name="Saada N."/>
            <person name="Tang L."/>
            <person name="Weissenberger G."/>
            <person name="Zhu Y."/>
            <person name="Hemphill L."/>
            <person name="Shang Y."/>
            <person name="Youmans B."/>
            <person name="Ayvaz T."/>
            <person name="Ross M."/>
            <person name="Santibanez J."/>
            <person name="Aqrawi P."/>
            <person name="Gross S."/>
            <person name="Joshi V."/>
            <person name="Fowler G."/>
            <person name="Nazareth L."/>
            <person name="Reid J."/>
            <person name="Worley K."/>
            <person name="Petrosino J."/>
            <person name="Highlander S."/>
            <person name="Gibbs R."/>
        </authorList>
    </citation>
    <scope>NUCLEOTIDE SEQUENCE [LARGE SCALE GENOMIC DNA]</scope>
    <source>
        <strain evidence="11 12">JV21</strain>
    </source>
</reference>
<dbReference type="FunFam" id="3.20.20.10:FF:000003">
    <property type="entry name" value="Diaminopimelate decarboxylase"/>
    <property type="match status" value="1"/>
</dbReference>
<feature type="binding site" evidence="5">
    <location>
        <position position="333"/>
    </location>
    <ligand>
        <name>substrate</name>
    </ligand>
</feature>
<feature type="binding site" evidence="5">
    <location>
        <position position="267"/>
    </location>
    <ligand>
        <name>substrate</name>
    </ligand>
</feature>
<dbReference type="Gene3D" id="2.40.37.10">
    <property type="entry name" value="Lyase, Ornithine Decarboxylase, Chain A, domain 1"/>
    <property type="match status" value="1"/>
</dbReference>
<comment type="similarity">
    <text evidence="5">Belongs to the Orn/Lys/Arg decarboxylase class-II family. LysA subfamily.</text>
</comment>
<evidence type="ECO:0000256" key="2">
    <source>
        <dbReference type="ARBA" id="ARBA00022793"/>
    </source>
</evidence>
<dbReference type="GO" id="GO:0009089">
    <property type="term" value="P:lysine biosynthetic process via diaminopimelate"/>
    <property type="evidence" value="ECO:0007669"/>
    <property type="project" value="UniProtKB-UniRule"/>
</dbReference>
<feature type="binding site" evidence="5">
    <location>
        <position position="307"/>
    </location>
    <ligand>
        <name>substrate</name>
    </ligand>
</feature>
<dbReference type="PRINTS" id="PR01181">
    <property type="entry name" value="DAPDCRBXLASE"/>
</dbReference>
<dbReference type="PANTHER" id="PTHR43727">
    <property type="entry name" value="DIAMINOPIMELATE DECARBOXYLASE"/>
    <property type="match status" value="1"/>
</dbReference>
<dbReference type="CDD" id="cd06828">
    <property type="entry name" value="PLPDE_III_DapDC"/>
    <property type="match status" value="1"/>
</dbReference>
<dbReference type="InterPro" id="IPR029066">
    <property type="entry name" value="PLP-binding_barrel"/>
</dbReference>
<dbReference type="InterPro" id="IPR022643">
    <property type="entry name" value="De-COase2_C"/>
</dbReference>
<feature type="modified residue" description="N6-(pyridoxal phosphate)lysine" evidence="5 7">
    <location>
        <position position="51"/>
    </location>
</feature>
<evidence type="ECO:0000256" key="8">
    <source>
        <dbReference type="RuleBase" id="RU003738"/>
    </source>
</evidence>
<dbReference type="InterPro" id="IPR022644">
    <property type="entry name" value="De-COase2_N"/>
</dbReference>
<evidence type="ECO:0000313" key="12">
    <source>
        <dbReference type="Proteomes" id="UP000005813"/>
    </source>
</evidence>
<comment type="cofactor">
    <cofactor evidence="1 5 7 8">
        <name>pyridoxal 5'-phosphate</name>
        <dbReference type="ChEBI" id="CHEBI:597326"/>
    </cofactor>
</comment>
<accession>A0A828QXT4</accession>
<feature type="binding site" evidence="5">
    <location>
        <begin position="264"/>
        <end position="267"/>
    </location>
    <ligand>
        <name>pyridoxal 5'-phosphate</name>
        <dbReference type="ChEBI" id="CHEBI:597326"/>
    </ligand>
</feature>
<feature type="binding site" evidence="5">
    <location>
        <position position="361"/>
    </location>
    <ligand>
        <name>pyridoxal 5'-phosphate</name>
        <dbReference type="ChEBI" id="CHEBI:597326"/>
    </ligand>
</feature>
<evidence type="ECO:0000256" key="1">
    <source>
        <dbReference type="ARBA" id="ARBA00001933"/>
    </source>
</evidence>
<feature type="binding site" evidence="5">
    <location>
        <position position="303"/>
    </location>
    <ligand>
        <name>substrate</name>
    </ligand>
</feature>
<feature type="domain" description="Orn/DAP/Arg decarboxylase 2 N-terminal" evidence="10">
    <location>
        <begin position="27"/>
        <end position="271"/>
    </location>
</feature>
<gene>
    <name evidence="5 11" type="primary">lysA</name>
    <name evidence="11" type="ORF">HMPREF9400_0442</name>
</gene>
<dbReference type="AlphaFoldDB" id="A0A828QXT4"/>
<dbReference type="InterPro" id="IPR002986">
    <property type="entry name" value="DAP_deCOOHase_LysA"/>
</dbReference>
<dbReference type="PROSITE" id="PS00879">
    <property type="entry name" value="ODR_DC_2_2"/>
    <property type="match status" value="1"/>
</dbReference>
<comment type="pathway">
    <text evidence="5 8">Amino-acid biosynthesis; L-lysine biosynthesis via DAP pathway; L-lysine from DL-2,6-diaminopimelate: step 1/1.</text>
</comment>
<dbReference type="InterPro" id="IPR009006">
    <property type="entry name" value="Ala_racemase/Decarboxylase_C"/>
</dbReference>
<sequence length="408" mass="46019">MLRRDFVDYVKLKEEFKTPFYLYDFDLIKSRFLQLKNAFKARKSQIFYAMKANSNLSLLQMLARLDSGFDCVSIGEVKRALRVGVKPYKIIFSGVGKSEEELEQALKFDILYINLESEEEMLLLENVAKRLGLKARISIRVNPNVDAKTHPYISTGLNENKFGVELEVARKMYLYAAKSEFLEPVGVHFHIGSQLLDISPIHDAALIVAKLLRELKALKIELKFFDVGGGLGVGYEGEEEPCLYHYAQGILANLSGLDVTIGLEPGRFLVAKSGVLVCSVLYEKITPKKRFMIVDAAMNDLIRPSLYDAYHEIVLPYTKGEVSPCDVVGGICESGDFFAKDRRLTKSKSGDIVLIKEAGAYGFSMSSNYNTRPRICELALENGAVKMVRKREKFEDLIALEEEFLENL</sequence>
<dbReference type="PANTHER" id="PTHR43727:SF2">
    <property type="entry name" value="GROUP IV DECARBOXYLASE"/>
    <property type="match status" value="1"/>
</dbReference>
<comment type="caution">
    <text evidence="11">The sequence shown here is derived from an EMBL/GenBank/DDBJ whole genome shotgun (WGS) entry which is preliminary data.</text>
</comment>
<dbReference type="GO" id="GO:0030170">
    <property type="term" value="F:pyridoxal phosphate binding"/>
    <property type="evidence" value="ECO:0007669"/>
    <property type="project" value="UniProtKB-UniRule"/>
</dbReference>
<feature type="domain" description="Orn/DAP/Arg decarboxylase 2 C-terminal" evidence="9">
    <location>
        <begin position="20"/>
        <end position="359"/>
    </location>
</feature>